<dbReference type="InterPro" id="IPR011698">
    <property type="entry name" value="GATase_3"/>
</dbReference>
<dbReference type="NCBIfam" id="NF002204">
    <property type="entry name" value="PRK01077.1"/>
    <property type="match status" value="1"/>
</dbReference>
<keyword evidence="6" id="KW-0315">Glutamine amidotransferase</keyword>
<dbReference type="RefSeq" id="WP_212902938.1">
    <property type="nucleotide sequence ID" value="NZ_BOPZ01000005.1"/>
</dbReference>
<evidence type="ECO:0000259" key="8">
    <source>
        <dbReference type="Pfam" id="PF07685"/>
    </source>
</evidence>
<dbReference type="InterPro" id="IPR027417">
    <property type="entry name" value="P-loop_NTPase"/>
</dbReference>
<evidence type="ECO:0000256" key="2">
    <source>
        <dbReference type="ARBA" id="ARBA00022598"/>
    </source>
</evidence>
<evidence type="ECO:0000256" key="3">
    <source>
        <dbReference type="ARBA" id="ARBA00022741"/>
    </source>
</evidence>
<dbReference type="InterPro" id="IPR002586">
    <property type="entry name" value="CobQ/CobB/MinD/ParA_Nub-bd_dom"/>
</dbReference>
<dbReference type="NCBIfam" id="TIGR00379">
    <property type="entry name" value="cobB"/>
    <property type="match status" value="1"/>
</dbReference>
<dbReference type="Pfam" id="PF07685">
    <property type="entry name" value="GATase_3"/>
    <property type="match status" value="1"/>
</dbReference>
<evidence type="ECO:0000256" key="1">
    <source>
        <dbReference type="ARBA" id="ARBA00001946"/>
    </source>
</evidence>
<dbReference type="SUPFAM" id="SSF52317">
    <property type="entry name" value="Class I glutamine amidotransferase-like"/>
    <property type="match status" value="1"/>
</dbReference>
<dbReference type="AlphaFoldDB" id="A0A919S067"/>
<protein>
    <submittedName>
        <fullName evidence="9">Cobyrinate a,c-diamide synthase</fullName>
    </submittedName>
</protein>
<evidence type="ECO:0000313" key="10">
    <source>
        <dbReference type="Proteomes" id="UP000679179"/>
    </source>
</evidence>
<keyword evidence="3" id="KW-0547">Nucleotide-binding</keyword>
<name>A0A919S067_9CLOT</name>
<dbReference type="Gene3D" id="3.40.50.880">
    <property type="match status" value="1"/>
</dbReference>
<dbReference type="PROSITE" id="PS51274">
    <property type="entry name" value="GATASE_COBBQ"/>
    <property type="match status" value="1"/>
</dbReference>
<dbReference type="InterPro" id="IPR029062">
    <property type="entry name" value="Class_I_gatase-like"/>
</dbReference>
<comment type="cofactor">
    <cofactor evidence="1">
        <name>Mg(2+)</name>
        <dbReference type="ChEBI" id="CHEBI:18420"/>
    </cofactor>
</comment>
<keyword evidence="5" id="KW-0460">Magnesium</keyword>
<dbReference type="PANTHER" id="PTHR43873:SF1">
    <property type="entry name" value="COBYRINATE A,C-DIAMIDE SYNTHASE"/>
    <property type="match status" value="1"/>
</dbReference>
<keyword evidence="2" id="KW-0436">Ligase</keyword>
<evidence type="ECO:0000313" key="9">
    <source>
        <dbReference type="EMBL" id="GIM28193.1"/>
    </source>
</evidence>
<feature type="domain" description="CobB/CobQ-like glutamine amidotransferase" evidence="8">
    <location>
        <begin position="247"/>
        <end position="429"/>
    </location>
</feature>
<evidence type="ECO:0000259" key="7">
    <source>
        <dbReference type="Pfam" id="PF01656"/>
    </source>
</evidence>
<dbReference type="InterPro" id="IPR004484">
    <property type="entry name" value="CbiA/CobB_synth"/>
</dbReference>
<dbReference type="GO" id="GO:0042242">
    <property type="term" value="F:cobyrinic acid a,c-diamide synthase activity"/>
    <property type="evidence" value="ECO:0007669"/>
    <property type="project" value="InterPro"/>
</dbReference>
<organism evidence="9 10">
    <name type="scientific">Clostridium polyendosporum</name>
    <dbReference type="NCBI Taxonomy" id="69208"/>
    <lineage>
        <taxon>Bacteria</taxon>
        <taxon>Bacillati</taxon>
        <taxon>Bacillota</taxon>
        <taxon>Clostridia</taxon>
        <taxon>Eubacteriales</taxon>
        <taxon>Clostridiaceae</taxon>
        <taxon>Clostridium</taxon>
    </lineage>
</organism>
<sequence>MKSIMITAPSSGSGKTLVTMGIIRALKKRGYNISAFKTGPDYIDTAFLAAASSDNSYETLDNHRKAGNLDIHLQGEEGILQSLSLAEGEYSVIEGAMGYFDGIYNTYINSSYDISRKLKVNSVLVYTPKGEMFSAVPKIKGMAEFEDSTLKAVILNKVTQQYYELLKEQIEKHTELKVLGYIPKIEEFEIKSRHLGLIQSREINELENIIEKAAEYINQNIDMDLLIELMSDIHQYKELNYKRRNITVAIALDKAFSFYYRETLQLFDKTCNVVYFSPLKDKVLPKCDFLYLGGGYPEVYKDELSNNISMRESIKNYIEDGGCVYAECGGFMYLTKYIEDKEMVGIFQAKSSMTSRLQRFGYIDITLDSDCILGNKGDKLTAHEFHKSITEINEEGIYKVQKAMGQQQWSCGYLYKNVLAGYPHINFLGNLKSFEHLINYVEGRIK</sequence>
<evidence type="ECO:0000256" key="6">
    <source>
        <dbReference type="ARBA" id="ARBA00022962"/>
    </source>
</evidence>
<evidence type="ECO:0000256" key="5">
    <source>
        <dbReference type="ARBA" id="ARBA00022842"/>
    </source>
</evidence>
<dbReference type="EMBL" id="BOPZ01000005">
    <property type="protein sequence ID" value="GIM28193.1"/>
    <property type="molecule type" value="Genomic_DNA"/>
</dbReference>
<reference evidence="9" key="1">
    <citation type="submission" date="2021-03" db="EMBL/GenBank/DDBJ databases">
        <title>Taxonomic study of Clostridium polyendosporum from meadow-gley soil under rice.</title>
        <authorList>
            <person name="Kobayashi H."/>
            <person name="Tanizawa Y."/>
            <person name="Yagura M."/>
        </authorList>
    </citation>
    <scope>NUCLEOTIDE SEQUENCE</scope>
    <source>
        <strain evidence="9">JCM 30710</strain>
    </source>
</reference>
<dbReference type="Proteomes" id="UP000679179">
    <property type="component" value="Unassembled WGS sequence"/>
</dbReference>
<feature type="domain" description="CobQ/CobB/MinD/ParA nucleotide binding" evidence="7">
    <location>
        <begin position="4"/>
        <end position="195"/>
    </location>
</feature>
<dbReference type="SUPFAM" id="SSF52540">
    <property type="entry name" value="P-loop containing nucleoside triphosphate hydrolases"/>
    <property type="match status" value="1"/>
</dbReference>
<dbReference type="Gene3D" id="3.40.50.300">
    <property type="entry name" value="P-loop containing nucleotide triphosphate hydrolases"/>
    <property type="match status" value="1"/>
</dbReference>
<gene>
    <name evidence="9" type="primary">cbiA</name>
    <name evidence="9" type="ORF">CPJCM30710_08590</name>
</gene>
<keyword evidence="10" id="KW-1185">Reference proteome</keyword>
<comment type="caution">
    <text evidence="9">The sequence shown here is derived from an EMBL/GenBank/DDBJ whole genome shotgun (WGS) entry which is preliminary data.</text>
</comment>
<dbReference type="PANTHER" id="PTHR43873">
    <property type="entry name" value="COBYRINATE A,C-DIAMIDE SYNTHASE"/>
    <property type="match status" value="1"/>
</dbReference>
<accession>A0A919S067</accession>
<proteinExistence type="predicted"/>
<dbReference type="Pfam" id="PF01656">
    <property type="entry name" value="CbiA"/>
    <property type="match status" value="1"/>
</dbReference>
<evidence type="ECO:0000256" key="4">
    <source>
        <dbReference type="ARBA" id="ARBA00022840"/>
    </source>
</evidence>
<dbReference type="CDD" id="cd03130">
    <property type="entry name" value="GATase1_CobB"/>
    <property type="match status" value="1"/>
</dbReference>
<keyword evidence="4" id="KW-0067">ATP-binding</keyword>